<dbReference type="EMBL" id="JAOX01000001">
    <property type="protein sequence ID" value="ETZ87146.1"/>
    <property type="molecule type" value="Genomic_DNA"/>
</dbReference>
<sequence length="57" mass="5648">MSLETAAGFSARGIEHSGVAAQAVEELGRAGLGVSESAASYTTGDMQAAAAYMIARG</sequence>
<proteinExistence type="predicted"/>
<protein>
    <submittedName>
        <fullName evidence="2">PE family protein</fullName>
    </submittedName>
</protein>
<dbReference type="Pfam" id="PF00934">
    <property type="entry name" value="PE"/>
    <property type="match status" value="1"/>
</dbReference>
<dbReference type="AlphaFoldDB" id="A0A829PKM6"/>
<dbReference type="InterPro" id="IPR000084">
    <property type="entry name" value="PE-PGRS_N"/>
</dbReference>
<feature type="domain" description="PE" evidence="1">
    <location>
        <begin position="2"/>
        <end position="47"/>
    </location>
</feature>
<accession>A0A829PKM6</accession>
<dbReference type="EMBL" id="JAOX01000001">
    <property type="protein sequence ID" value="ETZ89221.1"/>
    <property type="molecule type" value="Genomic_DNA"/>
</dbReference>
<comment type="caution">
    <text evidence="2">The sequence shown here is derived from an EMBL/GenBank/DDBJ whole genome shotgun (WGS) entry which is preliminary data.</text>
</comment>
<evidence type="ECO:0000313" key="3">
    <source>
        <dbReference type="EMBL" id="ETZ89221.1"/>
    </source>
</evidence>
<dbReference type="Proteomes" id="UP000019854">
    <property type="component" value="Unassembled WGS sequence"/>
</dbReference>
<gene>
    <name evidence="2" type="ORF">L829_0688</name>
    <name evidence="3" type="ORF">L829_2796</name>
</gene>
<evidence type="ECO:0000313" key="4">
    <source>
        <dbReference type="Proteomes" id="UP000019854"/>
    </source>
</evidence>
<name>A0A829PKM6_9MYCO</name>
<organism evidence="2 4">
    <name type="scientific">Mycobacteroides abscessus MAB_030201_1075</name>
    <dbReference type="NCBI Taxonomy" id="1335410"/>
    <lineage>
        <taxon>Bacteria</taxon>
        <taxon>Bacillati</taxon>
        <taxon>Actinomycetota</taxon>
        <taxon>Actinomycetes</taxon>
        <taxon>Mycobacteriales</taxon>
        <taxon>Mycobacteriaceae</taxon>
        <taxon>Mycobacteroides</taxon>
        <taxon>Mycobacteroides abscessus</taxon>
    </lineage>
</organism>
<evidence type="ECO:0000313" key="2">
    <source>
        <dbReference type="EMBL" id="ETZ87146.1"/>
    </source>
</evidence>
<reference evidence="2 4" key="1">
    <citation type="submission" date="2014-01" db="EMBL/GenBank/DDBJ databases">
        <authorList>
            <person name="Zelazny A."/>
            <person name="Olivier K."/>
            <person name="Sampaio E.P."/>
            <person name="Holland S.M."/>
            <person name="Tallon L.J."/>
            <person name="Sadzewicz L.K."/>
            <person name="Sengamalay N."/>
            <person name="Fraser C.M."/>
            <person name="Hine E."/>
            <person name="Shefchek K.A."/>
            <person name="Das S.P."/>
            <person name="Shallom S.J."/>
            <person name="Agrawal S."/>
            <person name="Tettelin H."/>
        </authorList>
    </citation>
    <scope>NUCLEOTIDE SEQUENCE [LARGE SCALE GENOMIC DNA]</scope>
    <source>
        <strain evidence="2 4">MAB_030201_1075</strain>
    </source>
</reference>
<evidence type="ECO:0000259" key="1">
    <source>
        <dbReference type="Pfam" id="PF00934"/>
    </source>
</evidence>